<sequence>MASTDKRGGELSLSKLLGTLTTVLHEPTYVFITLRDNVTLPPLSDVHMLFREAEGTTLITTLEVAVAQAYDYQYECKKITLNVHSSLEAVGFMATVATRLAKEGISVNPVSAYYHDHLFVPVDKAGEAVRLLQQLASENAR</sequence>
<dbReference type="SUPFAM" id="SSF55021">
    <property type="entry name" value="ACT-like"/>
    <property type="match status" value="2"/>
</dbReference>
<evidence type="ECO:0000313" key="4">
    <source>
        <dbReference type="Proteomes" id="UP000295604"/>
    </source>
</evidence>
<keyword evidence="4" id="KW-1185">Reference proteome</keyword>
<evidence type="ECO:0000313" key="3">
    <source>
        <dbReference type="EMBL" id="TEA14299.1"/>
    </source>
</evidence>
<dbReference type="InterPro" id="IPR018717">
    <property type="entry name" value="DUF2241"/>
</dbReference>
<dbReference type="Gene3D" id="3.30.2130.10">
    <property type="entry name" value="VC0802-like"/>
    <property type="match status" value="1"/>
</dbReference>
<dbReference type="InterPro" id="IPR027795">
    <property type="entry name" value="CASTOR_ACT_dom"/>
</dbReference>
<dbReference type="PANTHER" id="PTHR39199">
    <property type="entry name" value="BLR5128 PROTEIN"/>
    <property type="match status" value="1"/>
</dbReference>
<dbReference type="Pfam" id="PF13840">
    <property type="entry name" value="ACT_7"/>
    <property type="match status" value="1"/>
</dbReference>
<name>A0A4R8T9S3_9PEZI</name>
<dbReference type="GO" id="GO:0046394">
    <property type="term" value="P:carboxylic acid biosynthetic process"/>
    <property type="evidence" value="ECO:0007669"/>
    <property type="project" value="UniProtKB-ARBA"/>
</dbReference>
<dbReference type="GO" id="GO:0006520">
    <property type="term" value="P:amino acid metabolic process"/>
    <property type="evidence" value="ECO:0007669"/>
    <property type="project" value="UniProtKB-ARBA"/>
</dbReference>
<dbReference type="InterPro" id="IPR045865">
    <property type="entry name" value="ACT-like_dom_sf"/>
</dbReference>
<evidence type="ECO:0008006" key="5">
    <source>
        <dbReference type="Google" id="ProtNLM"/>
    </source>
</evidence>
<organism evidence="3 4">
    <name type="scientific">Colletotrichum sidae</name>
    <dbReference type="NCBI Taxonomy" id="1347389"/>
    <lineage>
        <taxon>Eukaryota</taxon>
        <taxon>Fungi</taxon>
        <taxon>Dikarya</taxon>
        <taxon>Ascomycota</taxon>
        <taxon>Pezizomycotina</taxon>
        <taxon>Sordariomycetes</taxon>
        <taxon>Hypocreomycetidae</taxon>
        <taxon>Glomerellales</taxon>
        <taxon>Glomerellaceae</taxon>
        <taxon>Colletotrichum</taxon>
        <taxon>Colletotrichum orbiculare species complex</taxon>
    </lineage>
</organism>
<evidence type="ECO:0000259" key="1">
    <source>
        <dbReference type="Pfam" id="PF10000"/>
    </source>
</evidence>
<dbReference type="AlphaFoldDB" id="A0A4R8T9S3"/>
<comment type="caution">
    <text evidence="3">The sequence shown here is derived from an EMBL/GenBank/DDBJ whole genome shotgun (WGS) entry which is preliminary data.</text>
</comment>
<feature type="domain" description="CASTOR ACT" evidence="2">
    <location>
        <begin position="79"/>
        <end position="133"/>
    </location>
</feature>
<evidence type="ECO:0000259" key="2">
    <source>
        <dbReference type="Pfam" id="PF13840"/>
    </source>
</evidence>
<accession>A0A4R8T9S3</accession>
<dbReference type="Pfam" id="PF10000">
    <property type="entry name" value="ACT_3"/>
    <property type="match status" value="1"/>
</dbReference>
<dbReference type="Proteomes" id="UP000295604">
    <property type="component" value="Unassembled WGS sequence"/>
</dbReference>
<feature type="domain" description="DUF2241" evidence="1">
    <location>
        <begin position="9"/>
        <end position="77"/>
    </location>
</feature>
<gene>
    <name evidence="3" type="ORF">C8034_v003411</name>
</gene>
<dbReference type="PANTHER" id="PTHR39199:SF1">
    <property type="entry name" value="BLR5128 PROTEIN"/>
    <property type="match status" value="1"/>
</dbReference>
<dbReference type="EMBL" id="QAPF01000167">
    <property type="protein sequence ID" value="TEA14299.1"/>
    <property type="molecule type" value="Genomic_DNA"/>
</dbReference>
<proteinExistence type="predicted"/>
<protein>
    <recommendedName>
        <fullName evidence="5">DUF2241 domain-containing protein</fullName>
    </recommendedName>
</protein>
<reference evidence="3 4" key="1">
    <citation type="submission" date="2018-11" db="EMBL/GenBank/DDBJ databases">
        <title>Genome sequence and assembly of Colletotrichum sidae.</title>
        <authorList>
            <person name="Gan P."/>
            <person name="Shirasu K."/>
        </authorList>
    </citation>
    <scope>NUCLEOTIDE SEQUENCE [LARGE SCALE GENOMIC DNA]</scope>
    <source>
        <strain evidence="3 4">CBS 518.97</strain>
    </source>
</reference>